<dbReference type="Gene3D" id="3.50.50.60">
    <property type="entry name" value="FAD/NAD(P)-binding domain"/>
    <property type="match status" value="2"/>
</dbReference>
<protein>
    <submittedName>
        <fullName evidence="2">Protoporphyrinogen oxidase</fullName>
    </submittedName>
</protein>
<evidence type="ECO:0000313" key="2">
    <source>
        <dbReference type="EMBL" id="GAA5171142.1"/>
    </source>
</evidence>
<keyword evidence="3" id="KW-1185">Reference proteome</keyword>
<feature type="domain" description="Amine oxidase" evidence="1">
    <location>
        <begin position="6"/>
        <end position="429"/>
    </location>
</feature>
<dbReference type="PANTHER" id="PTHR42923:SF3">
    <property type="entry name" value="PROTOPORPHYRINOGEN OXIDASE"/>
    <property type="match status" value="1"/>
</dbReference>
<dbReference type="SUPFAM" id="SSF54373">
    <property type="entry name" value="FAD-linked reductases, C-terminal domain"/>
    <property type="match status" value="1"/>
</dbReference>
<dbReference type="Gene3D" id="1.10.3110.10">
    <property type="entry name" value="protoporphyrinogen ix oxidase, domain 3"/>
    <property type="match status" value="1"/>
</dbReference>
<accession>A0ABP9R3U1</accession>
<dbReference type="PANTHER" id="PTHR42923">
    <property type="entry name" value="PROTOPORPHYRINOGEN OXIDASE"/>
    <property type="match status" value="1"/>
</dbReference>
<dbReference type="EMBL" id="BAABJP010000045">
    <property type="protein sequence ID" value="GAA5171142.1"/>
    <property type="molecule type" value="Genomic_DNA"/>
</dbReference>
<dbReference type="InterPro" id="IPR050464">
    <property type="entry name" value="Zeta_carotene_desat/Oxidored"/>
</dbReference>
<dbReference type="InterPro" id="IPR002937">
    <property type="entry name" value="Amino_oxidase"/>
</dbReference>
<proteinExistence type="predicted"/>
<dbReference type="Pfam" id="PF01593">
    <property type="entry name" value="Amino_oxidase"/>
    <property type="match status" value="1"/>
</dbReference>
<dbReference type="SUPFAM" id="SSF51905">
    <property type="entry name" value="FAD/NAD(P)-binding domain"/>
    <property type="match status" value="1"/>
</dbReference>
<evidence type="ECO:0000259" key="1">
    <source>
        <dbReference type="Pfam" id="PF01593"/>
    </source>
</evidence>
<sequence length="441" mass="48859">MIGAGIAGTTAAYRLQQAGFETTLFESRDRVGGRIWTVRKGEFLMDLGTAVYLGTYRDAIALIKEVGLEPEFVVRSAMGAIPRDGVNHYLDYTTPIRTALGTRLLSPGAKLRGLRLAADVFAHRRGLGYDSYDQLAEIDTETVREYCRRRLNEELLQWCGRPLVSGTWVADDADTSVALMHWTVRNMLVPNVYNLISGVVGLPAKLAEYVDLRLGHAVRNVTDNGSSVEITYDAGGERTERFDTGVIATTARPALEIYPQVDEVTRGLYSSTRYRRLGSICLGLSRRPPDPATYFLVPPAEDPDTIAVIADHNKAPGRAPEGKGLLTVLLSHEYLERTEHLTDEQVLDYALDRAARYHGYDVAADLEEHAVVRWPESVPTLDRGRFARIADYRRRIDRSARVQFAGDLDRIPGLNGALVSGQEAATRVLDRFAARRVASPS</sequence>
<gene>
    <name evidence="2" type="primary">hemG_1</name>
    <name evidence="2" type="ORF">GCM10023321_69340</name>
</gene>
<comment type="caution">
    <text evidence="2">The sequence shown here is derived from an EMBL/GenBank/DDBJ whole genome shotgun (WGS) entry which is preliminary data.</text>
</comment>
<name>A0ABP9R3U1_9PSEU</name>
<evidence type="ECO:0000313" key="3">
    <source>
        <dbReference type="Proteomes" id="UP001428817"/>
    </source>
</evidence>
<dbReference type="InterPro" id="IPR036188">
    <property type="entry name" value="FAD/NAD-bd_sf"/>
</dbReference>
<organism evidence="2 3">
    <name type="scientific">Pseudonocardia eucalypti</name>
    <dbReference type="NCBI Taxonomy" id="648755"/>
    <lineage>
        <taxon>Bacteria</taxon>
        <taxon>Bacillati</taxon>
        <taxon>Actinomycetota</taxon>
        <taxon>Actinomycetes</taxon>
        <taxon>Pseudonocardiales</taxon>
        <taxon>Pseudonocardiaceae</taxon>
        <taxon>Pseudonocardia</taxon>
    </lineage>
</organism>
<reference evidence="3" key="1">
    <citation type="journal article" date="2019" name="Int. J. Syst. Evol. Microbiol.">
        <title>The Global Catalogue of Microorganisms (GCM) 10K type strain sequencing project: providing services to taxonomists for standard genome sequencing and annotation.</title>
        <authorList>
            <consortium name="The Broad Institute Genomics Platform"/>
            <consortium name="The Broad Institute Genome Sequencing Center for Infectious Disease"/>
            <person name="Wu L."/>
            <person name="Ma J."/>
        </authorList>
    </citation>
    <scope>NUCLEOTIDE SEQUENCE [LARGE SCALE GENOMIC DNA]</scope>
    <source>
        <strain evidence="3">JCM 18303</strain>
    </source>
</reference>
<dbReference type="Proteomes" id="UP001428817">
    <property type="component" value="Unassembled WGS sequence"/>
</dbReference>